<dbReference type="OrthoDB" id="361362at2759"/>
<feature type="region of interest" description="Disordered" evidence="1">
    <location>
        <begin position="409"/>
        <end position="435"/>
    </location>
</feature>
<feature type="signal peptide" evidence="2">
    <location>
        <begin position="1"/>
        <end position="21"/>
    </location>
</feature>
<evidence type="ECO:0000313" key="4">
    <source>
        <dbReference type="EMBL" id="CAG7646594.1"/>
    </source>
</evidence>
<evidence type="ECO:0000313" key="5">
    <source>
        <dbReference type="Proteomes" id="UP000708208"/>
    </source>
</evidence>
<evidence type="ECO:0000256" key="1">
    <source>
        <dbReference type="SAM" id="MobiDB-lite"/>
    </source>
</evidence>
<proteinExistence type="predicted"/>
<reference evidence="4" key="1">
    <citation type="submission" date="2021-06" db="EMBL/GenBank/DDBJ databases">
        <authorList>
            <person name="Hodson N. C."/>
            <person name="Mongue J. A."/>
            <person name="Jaron S. K."/>
        </authorList>
    </citation>
    <scope>NUCLEOTIDE SEQUENCE</scope>
</reference>
<dbReference type="InterPro" id="IPR024679">
    <property type="entry name" value="Ipi1_N"/>
</dbReference>
<sequence>MVWLLLTMTKLPLFLFECGKAFLNITNCQFLMIFQNMCECISPISSEEIASATQIDRPLTEHKAENQAVRKTKRASLLLRIVKIPNKVVGKAQNVIEPKLQTKKIVLREQLKTGSGEGEALTKRKRSIHDVLTALNHHNTNTKTDALSGLYELITTEYDAVGLHLGKIIDKVAQLTSDLEGSVRRENLRVAEVLLSQVSEEQLQPFWNLLLTHLRCTLTDLNHSVRQSCVSFVTMLIAQCPNLVATTKSNILPAMLNLISSTTKTPTSSQSSTATTTTKLKVDIEDKTTEIRERIRILSLLSTCLNLKSNESCSSWSEVTSNESCGNSGVNSIYAELYYPYGYSDENMGVNTSCNIIDLSQVIEDSMDVDSMGKSNSYYTSEAFLDKFIHICLPILCETWVEVAPSSKSSSMSKKIDGKASRKRQAGLDEHQDENASHLNKNAVEVLKCVVEVMVNLLNLGRPDQAHKVRYPSRQQKDNSQQQIRVEKCESQGIADYVPNQTLVRELRKTFGQDLQKYFFHFLPFSCVQDSQRNSMVTVNLQLFHIASSLRLIDRHLMDEFEKYVIGLMRKDFISPDQVALVLQTTRLIRVPRIGSICTKFMVFAIEARHQNLTYKFMEKILALKSTTEDAKFSESIDWQHLYPYMIGDLRSENKASLISVLTLMALKHHLSLGPVLEENIQHFRSILLAKEYASSESIYRLFYYSNSLHLIADLFDEQSVNC</sequence>
<feature type="compositionally biased region" description="Basic and acidic residues" evidence="1">
    <location>
        <begin position="414"/>
        <end position="435"/>
    </location>
</feature>
<dbReference type="EMBL" id="CAJVCH010002947">
    <property type="protein sequence ID" value="CAG7646594.1"/>
    <property type="molecule type" value="Genomic_DNA"/>
</dbReference>
<organism evidence="4 5">
    <name type="scientific">Allacma fusca</name>
    <dbReference type="NCBI Taxonomy" id="39272"/>
    <lineage>
        <taxon>Eukaryota</taxon>
        <taxon>Metazoa</taxon>
        <taxon>Ecdysozoa</taxon>
        <taxon>Arthropoda</taxon>
        <taxon>Hexapoda</taxon>
        <taxon>Collembola</taxon>
        <taxon>Symphypleona</taxon>
        <taxon>Sminthuridae</taxon>
        <taxon>Allacma</taxon>
    </lineage>
</organism>
<evidence type="ECO:0000256" key="2">
    <source>
        <dbReference type="SAM" id="SignalP"/>
    </source>
</evidence>
<keyword evidence="2" id="KW-0732">Signal</keyword>
<keyword evidence="5" id="KW-1185">Reference proteome</keyword>
<dbReference type="AlphaFoldDB" id="A0A8J2NIL5"/>
<accession>A0A8J2NIL5</accession>
<gene>
    <name evidence="4" type="ORF">AFUS01_LOCUS590</name>
</gene>
<name>A0A8J2NIL5_9HEXA</name>
<dbReference type="Pfam" id="PF12333">
    <property type="entry name" value="Ipi1_N"/>
    <property type="match status" value="1"/>
</dbReference>
<evidence type="ECO:0000259" key="3">
    <source>
        <dbReference type="Pfam" id="PF12333"/>
    </source>
</evidence>
<protein>
    <recommendedName>
        <fullName evidence="3">Pre-rRNA-processing protein Ipi1 N-terminal domain-containing protein</fullName>
    </recommendedName>
</protein>
<feature type="chain" id="PRO_5035220006" description="Pre-rRNA-processing protein Ipi1 N-terminal domain-containing protein" evidence="2">
    <location>
        <begin position="22"/>
        <end position="723"/>
    </location>
</feature>
<comment type="caution">
    <text evidence="4">The sequence shown here is derived from an EMBL/GenBank/DDBJ whole genome shotgun (WGS) entry which is preliminary data.</text>
</comment>
<feature type="domain" description="Pre-rRNA-processing protein Ipi1 N-terminal" evidence="3">
    <location>
        <begin position="201"/>
        <end position="303"/>
    </location>
</feature>
<dbReference type="Proteomes" id="UP000708208">
    <property type="component" value="Unassembled WGS sequence"/>
</dbReference>